<dbReference type="AlphaFoldDB" id="M0L8M9"/>
<name>M0L8M9_HALJT</name>
<reference evidence="2 3" key="1">
    <citation type="journal article" date="2014" name="PLoS Genet.">
        <title>Phylogenetically driven sequencing of extremely halophilic archaea reveals strategies for static and dynamic osmo-response.</title>
        <authorList>
            <person name="Becker E.A."/>
            <person name="Seitzer P.M."/>
            <person name="Tritt A."/>
            <person name="Larsen D."/>
            <person name="Krusor M."/>
            <person name="Yao A.I."/>
            <person name="Wu D."/>
            <person name="Madern D."/>
            <person name="Eisen J.A."/>
            <person name="Darling A.E."/>
            <person name="Facciotti M.T."/>
        </authorList>
    </citation>
    <scope>NUCLEOTIDE SEQUENCE [LARGE SCALE GENOMIC DNA]</scope>
    <source>
        <strain evidence="3">ATCC 49778 / DSM 6131 / JCM 7785 / NBRC 101032 / NCIMB 13157 / TR-1</strain>
    </source>
</reference>
<evidence type="ECO:0000313" key="3">
    <source>
        <dbReference type="Proteomes" id="UP000011524"/>
    </source>
</evidence>
<dbReference type="PATRIC" id="fig|1227453.3.peg.2768"/>
<accession>M0L8M9</accession>
<sequence>MPLLRTHMRESVTNAGIGALVTIALSFVPFSSVAGGAVAAANNGGRYRTGLWLGTLAGICAMVPLFALFIPALYIASLLGFGIPPGAPGYDLFLALVFAFFLLYTVGLSALGGLGGVWVSVHTDWDMDADHWL</sequence>
<feature type="transmembrane region" description="Helical" evidence="1">
    <location>
        <begin position="93"/>
        <end position="119"/>
    </location>
</feature>
<proteinExistence type="predicted"/>
<evidence type="ECO:0000313" key="2">
    <source>
        <dbReference type="EMBL" id="EMA29921.1"/>
    </source>
</evidence>
<keyword evidence="1" id="KW-0812">Transmembrane</keyword>
<dbReference type="EMBL" id="AOLY01000037">
    <property type="protein sequence ID" value="EMA29921.1"/>
    <property type="molecule type" value="Genomic_DNA"/>
</dbReference>
<feature type="transmembrane region" description="Helical" evidence="1">
    <location>
        <begin position="56"/>
        <end position="81"/>
    </location>
</feature>
<dbReference type="eggNOG" id="arCOG04907">
    <property type="taxonomic scope" value="Archaea"/>
</dbReference>
<comment type="caution">
    <text evidence="2">The sequence shown here is derived from an EMBL/GenBank/DDBJ whole genome shotgun (WGS) entry which is preliminary data.</text>
</comment>
<dbReference type="InterPro" id="IPR040493">
    <property type="entry name" value="DUF5518"/>
</dbReference>
<protein>
    <submittedName>
        <fullName evidence="2">Uncharacterized protein</fullName>
    </submittedName>
</protein>
<dbReference type="Proteomes" id="UP000011524">
    <property type="component" value="Unassembled WGS sequence"/>
</dbReference>
<evidence type="ECO:0000256" key="1">
    <source>
        <dbReference type="SAM" id="Phobius"/>
    </source>
</evidence>
<dbReference type="STRING" id="1227453.C444_14017"/>
<keyword evidence="3" id="KW-1185">Reference proteome</keyword>
<keyword evidence="1" id="KW-0472">Membrane</keyword>
<organism evidence="2 3">
    <name type="scientific">Haloarcula japonica (strain ATCC 49778 / DSM 6131 / JCM 7785 / NBRC 101032 / NCIMB 13157 / TR-1)</name>
    <dbReference type="NCBI Taxonomy" id="1227453"/>
    <lineage>
        <taxon>Archaea</taxon>
        <taxon>Methanobacteriati</taxon>
        <taxon>Methanobacteriota</taxon>
        <taxon>Stenosarchaea group</taxon>
        <taxon>Halobacteria</taxon>
        <taxon>Halobacteriales</taxon>
        <taxon>Haloarculaceae</taxon>
        <taxon>Haloarcula</taxon>
    </lineage>
</organism>
<gene>
    <name evidence="2" type="ORF">C444_14017</name>
</gene>
<keyword evidence="1" id="KW-1133">Transmembrane helix</keyword>
<dbReference type="Pfam" id="PF17647">
    <property type="entry name" value="DUF5518"/>
    <property type="match status" value="1"/>
</dbReference>